<name>A0AAV4ZI40_9HYPH</name>
<feature type="compositionally biased region" description="Basic and acidic residues" evidence="1">
    <location>
        <begin position="18"/>
        <end position="27"/>
    </location>
</feature>
<proteinExistence type="predicted"/>
<accession>A0AAV4ZI40</accession>
<sequence>MPTLVHPRRSAYDPFGEPVERPGHRDAMPDGYRARNLGVALFWGLALLILAGRVHFAAHAAVPSAAIERPAPALTR</sequence>
<feature type="region of interest" description="Disordered" evidence="1">
    <location>
        <begin position="1"/>
        <end position="27"/>
    </location>
</feature>
<keyword evidence="2" id="KW-1133">Transmembrane helix</keyword>
<organism evidence="3 4">
    <name type="scientific">Methylobacterium hispanicum</name>
    <dbReference type="NCBI Taxonomy" id="270350"/>
    <lineage>
        <taxon>Bacteria</taxon>
        <taxon>Pseudomonadati</taxon>
        <taxon>Pseudomonadota</taxon>
        <taxon>Alphaproteobacteria</taxon>
        <taxon>Hyphomicrobiales</taxon>
        <taxon>Methylobacteriaceae</taxon>
        <taxon>Methylobacterium</taxon>
    </lineage>
</organism>
<dbReference type="EMBL" id="BPQO01000005">
    <property type="protein sequence ID" value="GJD88057.1"/>
    <property type="molecule type" value="Genomic_DNA"/>
</dbReference>
<evidence type="ECO:0000313" key="4">
    <source>
        <dbReference type="Proteomes" id="UP001055247"/>
    </source>
</evidence>
<keyword evidence="2" id="KW-0472">Membrane</keyword>
<comment type="caution">
    <text evidence="3">The sequence shown here is derived from an EMBL/GenBank/DDBJ whole genome shotgun (WGS) entry which is preliminary data.</text>
</comment>
<dbReference type="RefSeq" id="WP_066928080.1">
    <property type="nucleotide sequence ID" value="NZ_BPQO01000005.1"/>
</dbReference>
<dbReference type="Proteomes" id="UP001055247">
    <property type="component" value="Unassembled WGS sequence"/>
</dbReference>
<gene>
    <name evidence="3" type="ORF">BHAOGJBA_1568</name>
</gene>
<evidence type="ECO:0008006" key="5">
    <source>
        <dbReference type="Google" id="ProtNLM"/>
    </source>
</evidence>
<reference evidence="3" key="1">
    <citation type="journal article" date="2016" name="Front. Microbiol.">
        <title>Genome Sequence of the Piezophilic, Mesophilic Sulfate-Reducing Bacterium Desulfovibrio indicus J2T.</title>
        <authorList>
            <person name="Cao J."/>
            <person name="Maignien L."/>
            <person name="Shao Z."/>
            <person name="Alain K."/>
            <person name="Jebbar M."/>
        </authorList>
    </citation>
    <scope>NUCLEOTIDE SEQUENCE</scope>
    <source>
        <strain evidence="3">DSM 16372</strain>
    </source>
</reference>
<reference evidence="3" key="2">
    <citation type="submission" date="2021-08" db="EMBL/GenBank/DDBJ databases">
        <authorList>
            <person name="Tani A."/>
            <person name="Ola A."/>
            <person name="Ogura Y."/>
            <person name="Katsura K."/>
            <person name="Hayashi T."/>
        </authorList>
    </citation>
    <scope>NUCLEOTIDE SEQUENCE</scope>
    <source>
        <strain evidence="3">DSM 16372</strain>
    </source>
</reference>
<dbReference type="AlphaFoldDB" id="A0AAV4ZI40"/>
<protein>
    <recommendedName>
        <fullName evidence="5">Energy transducer TonB</fullName>
    </recommendedName>
</protein>
<keyword evidence="4" id="KW-1185">Reference proteome</keyword>
<evidence type="ECO:0000313" key="3">
    <source>
        <dbReference type="EMBL" id="GJD88057.1"/>
    </source>
</evidence>
<evidence type="ECO:0000256" key="2">
    <source>
        <dbReference type="SAM" id="Phobius"/>
    </source>
</evidence>
<feature type="transmembrane region" description="Helical" evidence="2">
    <location>
        <begin position="37"/>
        <end position="56"/>
    </location>
</feature>
<keyword evidence="2" id="KW-0812">Transmembrane</keyword>
<evidence type="ECO:0000256" key="1">
    <source>
        <dbReference type="SAM" id="MobiDB-lite"/>
    </source>
</evidence>